<dbReference type="SUPFAM" id="SSF101473">
    <property type="entry name" value="DhaL-like"/>
    <property type="match status" value="1"/>
</dbReference>
<dbReference type="GO" id="GO:0006071">
    <property type="term" value="P:glycerol metabolic process"/>
    <property type="evidence" value="ECO:0007669"/>
    <property type="project" value="InterPro"/>
</dbReference>
<dbReference type="PANTHER" id="PTHR33434:SF4">
    <property type="entry name" value="PHOSPHATASE PROTEIN"/>
    <property type="match status" value="1"/>
</dbReference>
<dbReference type="PANTHER" id="PTHR33434">
    <property type="entry name" value="DEGV DOMAIN-CONTAINING PROTEIN DR_1986-RELATED"/>
    <property type="match status" value="1"/>
</dbReference>
<dbReference type="InterPro" id="IPR033470">
    <property type="entry name" value="FakA-like_C"/>
</dbReference>
<evidence type="ECO:0000313" key="2">
    <source>
        <dbReference type="EMBL" id="MBR7830287.1"/>
    </source>
</evidence>
<dbReference type="GO" id="GO:0004371">
    <property type="term" value="F:glycerone kinase activity"/>
    <property type="evidence" value="ECO:0007669"/>
    <property type="project" value="InterPro"/>
</dbReference>
<evidence type="ECO:0000259" key="1">
    <source>
        <dbReference type="PROSITE" id="PS51480"/>
    </source>
</evidence>
<organism evidence="2 3">
    <name type="scientific">Actinospica acidithermotolerans</name>
    <dbReference type="NCBI Taxonomy" id="2828514"/>
    <lineage>
        <taxon>Bacteria</taxon>
        <taxon>Bacillati</taxon>
        <taxon>Actinomycetota</taxon>
        <taxon>Actinomycetes</taxon>
        <taxon>Catenulisporales</taxon>
        <taxon>Actinospicaceae</taxon>
        <taxon>Actinospica</taxon>
    </lineage>
</organism>
<sequence length="591" mass="60387">MLEAVDGVAVRAWARASLAALGRAREEIDALNVFPVPDGDTGTNLYLTFDAACERLDALPPAPSDGAASSAAAALDALAAGALEGAHGNSGTILAQLLRGMADELTETARLRGQIDPATIAAALSRADDAAREAVAVPVEGTMLSVVKAAATAATMLVQQAGELQPPFPAVAEAARQAAAGALIATQHQLPALEEAGVVDAGGLGVCVFLDVLAALVGGYDPRRLAPQDAGLAVATMPRRSLLRPERGPKPVTLGQPRRLIVHEAVLVDVPAPAPGLELVFLIETDAPDALRTDLERICADDGGDSLVVAGGAGTYRVHVHLHQPGLAIEAALEYGRPRDLRVTVLTECVDVQRESPAQAPAPELRPGRVVLAAAAGPGLAELFTEAGAVSLSGPGGRPPTSAQLSRAVMETGVREVVIVTADPEGLAPAFAAADQAERDLPGVRIAVIPGKAPVQAVAAIAVHEPSRRFDADVVAMTAAAGATRYGALQVAADDAWTMAGVARAGDVLGFIEDDVALITRTVLDGALAVVDRMVSAGGEMVTLVTGADLGLPTEELVDAVTARVLARRPEMDVVVYEGGQSGWPLLIGVE</sequence>
<gene>
    <name evidence="2" type="ORF">KDK95_28550</name>
</gene>
<name>A0A941EGX2_9ACTN</name>
<keyword evidence="3" id="KW-1185">Reference proteome</keyword>
<accession>A0A941EGX2</accession>
<dbReference type="Pfam" id="PF21645">
    <property type="entry name" value="FakA-like_M"/>
    <property type="match status" value="1"/>
</dbReference>
<feature type="domain" description="DhaL" evidence="1">
    <location>
        <begin position="8"/>
        <end position="215"/>
    </location>
</feature>
<dbReference type="SMART" id="SM01121">
    <property type="entry name" value="Dak1_2"/>
    <property type="match status" value="1"/>
</dbReference>
<dbReference type="PROSITE" id="PS51480">
    <property type="entry name" value="DHAL"/>
    <property type="match status" value="1"/>
</dbReference>
<reference evidence="2" key="1">
    <citation type="submission" date="2021-04" db="EMBL/GenBank/DDBJ databases">
        <title>Genome based classification of Actinospica acidithermotolerans sp. nov., an actinobacterium isolated from an Indonesian hot spring.</title>
        <authorList>
            <person name="Kusuma A.B."/>
            <person name="Putra K.E."/>
            <person name="Nafisah S."/>
            <person name="Loh J."/>
            <person name="Nouioui I."/>
            <person name="Goodfellow M."/>
        </authorList>
    </citation>
    <scope>NUCLEOTIDE SEQUENCE</scope>
    <source>
        <strain evidence="2">MGRD01-02</strain>
    </source>
</reference>
<comment type="caution">
    <text evidence="2">The sequence shown here is derived from an EMBL/GenBank/DDBJ whole genome shotgun (WGS) entry which is preliminary data.</text>
</comment>
<dbReference type="InterPro" id="IPR036117">
    <property type="entry name" value="DhaL_dom_sf"/>
</dbReference>
<dbReference type="Pfam" id="PF02734">
    <property type="entry name" value="Dak2"/>
    <property type="match status" value="1"/>
</dbReference>
<evidence type="ECO:0000313" key="3">
    <source>
        <dbReference type="Proteomes" id="UP000676325"/>
    </source>
</evidence>
<dbReference type="InterPro" id="IPR004007">
    <property type="entry name" value="DhaL_dom"/>
</dbReference>
<dbReference type="InterPro" id="IPR048394">
    <property type="entry name" value="FakA-like_M"/>
</dbReference>
<dbReference type="AlphaFoldDB" id="A0A941EGX2"/>
<dbReference type="Pfam" id="PF13684">
    <property type="entry name" value="FakA-like_C"/>
    <property type="match status" value="1"/>
</dbReference>
<dbReference type="InterPro" id="IPR050270">
    <property type="entry name" value="DegV_domain_contain"/>
</dbReference>
<protein>
    <submittedName>
        <fullName evidence="2">DAK2 domain-containing protein</fullName>
    </submittedName>
</protein>
<dbReference type="EMBL" id="JAGSOH010000124">
    <property type="protein sequence ID" value="MBR7830287.1"/>
    <property type="molecule type" value="Genomic_DNA"/>
</dbReference>
<dbReference type="Proteomes" id="UP000676325">
    <property type="component" value="Unassembled WGS sequence"/>
</dbReference>
<dbReference type="RefSeq" id="WP_212521416.1">
    <property type="nucleotide sequence ID" value="NZ_JAGSOH010000124.1"/>
</dbReference>
<dbReference type="SMART" id="SM01120">
    <property type="entry name" value="Dak2"/>
    <property type="match status" value="1"/>
</dbReference>
<proteinExistence type="predicted"/>
<dbReference type="Gene3D" id="1.25.40.340">
    <property type="match status" value="1"/>
</dbReference>